<accession>A0A5B7F4B1</accession>
<evidence type="ECO:0000313" key="2">
    <source>
        <dbReference type="Proteomes" id="UP000324222"/>
    </source>
</evidence>
<protein>
    <submittedName>
        <fullName evidence="1">Uncharacterized protein</fullName>
    </submittedName>
</protein>
<dbReference type="AlphaFoldDB" id="A0A5B7F4B1"/>
<dbReference type="EMBL" id="VSRR010004351">
    <property type="protein sequence ID" value="MPC39404.1"/>
    <property type="molecule type" value="Genomic_DNA"/>
</dbReference>
<reference evidence="1 2" key="1">
    <citation type="submission" date="2019-05" db="EMBL/GenBank/DDBJ databases">
        <title>Another draft genome of Portunus trituberculatus and its Hox gene families provides insights of decapod evolution.</title>
        <authorList>
            <person name="Jeong J.-H."/>
            <person name="Song I."/>
            <person name="Kim S."/>
            <person name="Choi T."/>
            <person name="Kim D."/>
            <person name="Ryu S."/>
            <person name="Kim W."/>
        </authorList>
    </citation>
    <scope>NUCLEOTIDE SEQUENCE [LARGE SCALE GENOMIC DNA]</scope>
    <source>
        <tissue evidence="1">Muscle</tissue>
    </source>
</reference>
<name>A0A5B7F4B1_PORTR</name>
<dbReference type="Proteomes" id="UP000324222">
    <property type="component" value="Unassembled WGS sequence"/>
</dbReference>
<sequence>MLDGAPDRPNSLDSLTWKQYPGHQHHRRHYHHHHHLHSRPAVCTLLPAKPPHQDRYLLTETQQDNNVWVFIFYSLNLCNQINRIVLACPSYKFCRETNVPFLKNSYSFTSFSRNHKK</sequence>
<organism evidence="1 2">
    <name type="scientific">Portunus trituberculatus</name>
    <name type="common">Swimming crab</name>
    <name type="synonym">Neptunus trituberculatus</name>
    <dbReference type="NCBI Taxonomy" id="210409"/>
    <lineage>
        <taxon>Eukaryota</taxon>
        <taxon>Metazoa</taxon>
        <taxon>Ecdysozoa</taxon>
        <taxon>Arthropoda</taxon>
        <taxon>Crustacea</taxon>
        <taxon>Multicrustacea</taxon>
        <taxon>Malacostraca</taxon>
        <taxon>Eumalacostraca</taxon>
        <taxon>Eucarida</taxon>
        <taxon>Decapoda</taxon>
        <taxon>Pleocyemata</taxon>
        <taxon>Brachyura</taxon>
        <taxon>Eubrachyura</taxon>
        <taxon>Portunoidea</taxon>
        <taxon>Portunidae</taxon>
        <taxon>Portuninae</taxon>
        <taxon>Portunus</taxon>
    </lineage>
</organism>
<comment type="caution">
    <text evidence="1">The sequence shown here is derived from an EMBL/GenBank/DDBJ whole genome shotgun (WGS) entry which is preliminary data.</text>
</comment>
<evidence type="ECO:0000313" key="1">
    <source>
        <dbReference type="EMBL" id="MPC39404.1"/>
    </source>
</evidence>
<keyword evidence="2" id="KW-1185">Reference proteome</keyword>
<proteinExistence type="predicted"/>
<gene>
    <name evidence="1" type="ORF">E2C01_032939</name>
</gene>